<name>A0A7W8HGE1_9BURK</name>
<dbReference type="Proteomes" id="UP000532440">
    <property type="component" value="Unassembled WGS sequence"/>
</dbReference>
<proteinExistence type="predicted"/>
<dbReference type="Pfam" id="PF08861">
    <property type="entry name" value="DUF1828"/>
    <property type="match status" value="1"/>
</dbReference>
<protein>
    <recommendedName>
        <fullName evidence="1">DUF1828 domain-containing protein</fullName>
    </recommendedName>
</protein>
<accession>A0A7W8HGE1</accession>
<feature type="domain" description="DUF1828" evidence="1">
    <location>
        <begin position="26"/>
        <end position="111"/>
    </location>
</feature>
<sequence>MNCSEIINSLGFDCAPRPNAGLRVFSPFTFGDGTGIGVYVEPLSDDSALVTDHGDAFMHLSSHGVAITHRRLRWAQQRCSGVEVSDGGVIQAVARISQLGDAIASVLDAALLIGHQQQDWTPSVARERFVKQVAAEIERVAPQRLLHSPKVVGFSGHQLEFPLGVELSDSGIVYIQTVAAVNDELDWSTVYRTAGKMTDIREAGIASDRRVVVIDDRSAIDDIPRAMTLLGTSATVLEFSHRGSWIERFAA</sequence>
<gene>
    <name evidence="2" type="ORF">HNQ70_001367</name>
</gene>
<organism evidence="2 3">
    <name type="scientific">Quisquiliibacterium transsilvanicum</name>
    <dbReference type="NCBI Taxonomy" id="1549638"/>
    <lineage>
        <taxon>Bacteria</taxon>
        <taxon>Pseudomonadati</taxon>
        <taxon>Pseudomonadota</taxon>
        <taxon>Betaproteobacteria</taxon>
        <taxon>Burkholderiales</taxon>
        <taxon>Burkholderiaceae</taxon>
        <taxon>Quisquiliibacterium</taxon>
    </lineage>
</organism>
<dbReference type="RefSeq" id="WP_183965662.1">
    <property type="nucleotide sequence ID" value="NZ_BAABEW010000001.1"/>
</dbReference>
<comment type="caution">
    <text evidence="2">The sequence shown here is derived from an EMBL/GenBank/DDBJ whole genome shotgun (WGS) entry which is preliminary data.</text>
</comment>
<reference evidence="2 3" key="1">
    <citation type="submission" date="2020-08" db="EMBL/GenBank/DDBJ databases">
        <title>Genomic Encyclopedia of Type Strains, Phase IV (KMG-IV): sequencing the most valuable type-strain genomes for metagenomic binning, comparative biology and taxonomic classification.</title>
        <authorList>
            <person name="Goeker M."/>
        </authorList>
    </citation>
    <scope>NUCLEOTIDE SEQUENCE [LARGE SCALE GENOMIC DNA]</scope>
    <source>
        <strain evidence="2 3">DSM 29781</strain>
    </source>
</reference>
<keyword evidence="3" id="KW-1185">Reference proteome</keyword>
<dbReference type="AlphaFoldDB" id="A0A7W8HGE1"/>
<dbReference type="EMBL" id="JACHGB010000003">
    <property type="protein sequence ID" value="MBB5271357.1"/>
    <property type="molecule type" value="Genomic_DNA"/>
</dbReference>
<evidence type="ECO:0000259" key="1">
    <source>
        <dbReference type="Pfam" id="PF08861"/>
    </source>
</evidence>
<dbReference type="InterPro" id="IPR014960">
    <property type="entry name" value="DUF1828"/>
</dbReference>
<evidence type="ECO:0000313" key="3">
    <source>
        <dbReference type="Proteomes" id="UP000532440"/>
    </source>
</evidence>
<evidence type="ECO:0000313" key="2">
    <source>
        <dbReference type="EMBL" id="MBB5271357.1"/>
    </source>
</evidence>